<accession>A0A4R4FGU4</accession>
<comment type="similarity">
    <text evidence="1">Belongs to the LysR transcriptional regulatory family.</text>
</comment>
<keyword evidence="3" id="KW-0238">DNA-binding</keyword>
<evidence type="ECO:0000313" key="7">
    <source>
        <dbReference type="Proteomes" id="UP000295710"/>
    </source>
</evidence>
<dbReference type="RefSeq" id="WP_132274772.1">
    <property type="nucleotide sequence ID" value="NZ_JAOBST010000006.1"/>
</dbReference>
<evidence type="ECO:0000256" key="2">
    <source>
        <dbReference type="ARBA" id="ARBA00023015"/>
    </source>
</evidence>
<keyword evidence="4" id="KW-0804">Transcription</keyword>
<keyword evidence="7" id="KW-1185">Reference proteome</keyword>
<dbReference type="CDD" id="cd05466">
    <property type="entry name" value="PBP2_LTTR_substrate"/>
    <property type="match status" value="1"/>
</dbReference>
<dbReference type="Pfam" id="PF03466">
    <property type="entry name" value="LysR_substrate"/>
    <property type="match status" value="1"/>
</dbReference>
<reference evidence="6 7" key="1">
    <citation type="journal article" date="2016" name="Nat. Microbiol.">
        <title>The Mouse Intestinal Bacterial Collection (miBC) provides host-specific insight into cultured diversity and functional potential of the gut microbiota.</title>
        <authorList>
            <person name="Lagkouvardos I."/>
            <person name="Pukall R."/>
            <person name="Abt B."/>
            <person name="Foesel B.U."/>
            <person name="Meier-Kolthoff J.P."/>
            <person name="Kumar N."/>
            <person name="Bresciani A."/>
            <person name="Martinez I."/>
            <person name="Just S."/>
            <person name="Ziegler C."/>
            <person name="Brugiroux S."/>
            <person name="Garzetti D."/>
            <person name="Wenning M."/>
            <person name="Bui T.P."/>
            <person name="Wang J."/>
            <person name="Hugenholtz F."/>
            <person name="Plugge C.M."/>
            <person name="Peterson D.A."/>
            <person name="Hornef M.W."/>
            <person name="Baines J.F."/>
            <person name="Smidt H."/>
            <person name="Walter J."/>
            <person name="Kristiansen K."/>
            <person name="Nielsen H.B."/>
            <person name="Haller D."/>
            <person name="Overmann J."/>
            <person name="Stecher B."/>
            <person name="Clavel T."/>
        </authorList>
    </citation>
    <scope>NUCLEOTIDE SEQUENCE [LARGE SCALE GENOMIC DNA]</scope>
    <source>
        <strain evidence="6 7">DSM 28560</strain>
    </source>
</reference>
<dbReference type="InterPro" id="IPR036390">
    <property type="entry name" value="WH_DNA-bd_sf"/>
</dbReference>
<dbReference type="PANTHER" id="PTHR30419">
    <property type="entry name" value="HTH-TYPE TRANSCRIPTIONAL REGULATOR YBHD"/>
    <property type="match status" value="1"/>
</dbReference>
<evidence type="ECO:0000256" key="4">
    <source>
        <dbReference type="ARBA" id="ARBA00023163"/>
    </source>
</evidence>
<dbReference type="AlphaFoldDB" id="A0A4R4FGU4"/>
<dbReference type="PANTHER" id="PTHR30419:SF28">
    <property type="entry name" value="HTH-TYPE TRANSCRIPTIONAL REGULATOR BSDA"/>
    <property type="match status" value="1"/>
</dbReference>
<dbReference type="InterPro" id="IPR050950">
    <property type="entry name" value="HTH-type_LysR_regulators"/>
</dbReference>
<evidence type="ECO:0000313" key="6">
    <source>
        <dbReference type="EMBL" id="TDA22942.1"/>
    </source>
</evidence>
<feature type="domain" description="HTH lysR-type" evidence="5">
    <location>
        <begin position="1"/>
        <end position="56"/>
    </location>
</feature>
<evidence type="ECO:0000256" key="3">
    <source>
        <dbReference type="ARBA" id="ARBA00023125"/>
    </source>
</evidence>
<dbReference type="EMBL" id="SMMX01000002">
    <property type="protein sequence ID" value="TDA22942.1"/>
    <property type="molecule type" value="Genomic_DNA"/>
</dbReference>
<dbReference type="Pfam" id="PF00126">
    <property type="entry name" value="HTH_1"/>
    <property type="match status" value="1"/>
</dbReference>
<protein>
    <submittedName>
        <fullName evidence="6">LysR family transcriptional regulator</fullName>
    </submittedName>
</protein>
<gene>
    <name evidence="6" type="ORF">E1963_02295</name>
</gene>
<dbReference type="InterPro" id="IPR036388">
    <property type="entry name" value="WH-like_DNA-bd_sf"/>
</dbReference>
<dbReference type="GO" id="GO:0003700">
    <property type="term" value="F:DNA-binding transcription factor activity"/>
    <property type="evidence" value="ECO:0007669"/>
    <property type="project" value="InterPro"/>
</dbReference>
<dbReference type="Proteomes" id="UP000295710">
    <property type="component" value="Unassembled WGS sequence"/>
</dbReference>
<evidence type="ECO:0000259" key="5">
    <source>
        <dbReference type="PROSITE" id="PS50931"/>
    </source>
</evidence>
<dbReference type="SUPFAM" id="SSF46785">
    <property type="entry name" value="Winged helix' DNA-binding domain"/>
    <property type="match status" value="1"/>
</dbReference>
<dbReference type="Gene3D" id="3.40.190.290">
    <property type="match status" value="1"/>
</dbReference>
<dbReference type="GO" id="GO:0003677">
    <property type="term" value="F:DNA binding"/>
    <property type="evidence" value="ECO:0007669"/>
    <property type="project" value="UniProtKB-KW"/>
</dbReference>
<dbReference type="Gene3D" id="1.10.10.10">
    <property type="entry name" value="Winged helix-like DNA-binding domain superfamily/Winged helix DNA-binding domain"/>
    <property type="match status" value="1"/>
</dbReference>
<evidence type="ECO:0000256" key="1">
    <source>
        <dbReference type="ARBA" id="ARBA00009437"/>
    </source>
</evidence>
<name>A0A4R4FGU4_9FIRM</name>
<sequence length="293" mass="33366">MNKYEIILSVCDTHSISKTAASLNYTQSAISQAIKNFEKELGFSLFKRSKHGMDLMPNTEEIIESLKIICREKNKISQIASNLTSLDSGYIRIGTIQSISYHWLPDILKHFSNLYPNIRFEMTVDGFNPLKEKLQTGRLDCIFASRYSVPDLPFIPMGNDELMLVTPKSHPLAEKIAVSLSDVNNENFVLSSDGLDYETGYIFKQNNIKPKIQYRLNEDFATLKMVEKGFGITILPRLLLYNAPFDVCTRSFTEHYSRTLGVACPKDAPPTPATVKFLDYVKEWSRQLNQDGR</sequence>
<comment type="caution">
    <text evidence="6">The sequence shown here is derived from an EMBL/GenBank/DDBJ whole genome shotgun (WGS) entry which is preliminary data.</text>
</comment>
<organism evidence="6 7">
    <name type="scientific">Extibacter muris</name>
    <dbReference type="NCBI Taxonomy" id="1796622"/>
    <lineage>
        <taxon>Bacteria</taxon>
        <taxon>Bacillati</taxon>
        <taxon>Bacillota</taxon>
        <taxon>Clostridia</taxon>
        <taxon>Lachnospirales</taxon>
        <taxon>Lachnospiraceae</taxon>
        <taxon>Extibacter</taxon>
    </lineage>
</organism>
<keyword evidence="2" id="KW-0805">Transcription regulation</keyword>
<dbReference type="PRINTS" id="PR00039">
    <property type="entry name" value="HTHLYSR"/>
</dbReference>
<dbReference type="SUPFAM" id="SSF53850">
    <property type="entry name" value="Periplasmic binding protein-like II"/>
    <property type="match status" value="1"/>
</dbReference>
<dbReference type="InterPro" id="IPR005119">
    <property type="entry name" value="LysR_subst-bd"/>
</dbReference>
<dbReference type="PROSITE" id="PS50931">
    <property type="entry name" value="HTH_LYSR"/>
    <property type="match status" value="1"/>
</dbReference>
<dbReference type="GO" id="GO:0005829">
    <property type="term" value="C:cytosol"/>
    <property type="evidence" value="ECO:0007669"/>
    <property type="project" value="TreeGrafter"/>
</dbReference>
<proteinExistence type="inferred from homology"/>
<dbReference type="InterPro" id="IPR000847">
    <property type="entry name" value="LysR_HTH_N"/>
</dbReference>